<dbReference type="CDD" id="cd08433">
    <property type="entry name" value="PBP2_Nac"/>
    <property type="match status" value="1"/>
</dbReference>
<dbReference type="InterPro" id="IPR005119">
    <property type="entry name" value="LysR_subst-bd"/>
</dbReference>
<dbReference type="OrthoDB" id="8479357at2"/>
<dbReference type="GO" id="GO:0003677">
    <property type="term" value="F:DNA binding"/>
    <property type="evidence" value="ECO:0007669"/>
    <property type="project" value="UniProtKB-KW"/>
</dbReference>
<reference evidence="7 8" key="1">
    <citation type="submission" date="2018-12" db="EMBL/GenBank/DDBJ databases">
        <authorList>
            <person name="Yang Y."/>
        </authorList>
    </citation>
    <scope>NUCLEOTIDE SEQUENCE [LARGE SCALE GENOMIC DNA]</scope>
    <source>
        <strain evidence="7 8">L-25-5w-1</strain>
    </source>
</reference>
<dbReference type="InterPro" id="IPR036390">
    <property type="entry name" value="WH_DNA-bd_sf"/>
</dbReference>
<dbReference type="PANTHER" id="PTHR30293">
    <property type="entry name" value="TRANSCRIPTIONAL REGULATORY PROTEIN NAC-RELATED"/>
    <property type="match status" value="1"/>
</dbReference>
<accession>A0A3S0K771</accession>
<comment type="caution">
    <text evidence="7">The sequence shown here is derived from an EMBL/GenBank/DDBJ whole genome shotgun (WGS) entry which is preliminary data.</text>
</comment>
<dbReference type="PANTHER" id="PTHR30293:SF0">
    <property type="entry name" value="NITROGEN ASSIMILATION REGULATORY PROTEIN NAC"/>
    <property type="match status" value="1"/>
</dbReference>
<sequence>MDLRQLRYFLGIVEHGSISRAAEALRVAQPALSLHLKRLEEDFGCQLVLRTARGVVPTESGRRLAQRALTLIESMDGLRDEVRAVESTPSGPATVGIPTSLGPVLTVPLALAVRRAHPLIRLRVVEGLSGHMLEWVLSGQLDLALIFGAKEMGGLNTEFVAREQLHLVGPAADPLLRGRTAIPFAEALALPLILPGRPHGVREEVEHAALLARGSVNVAMEIDALEQIKALVAEGCGYTVLSERVARYGAAAGRLTGLPIADPQIDRTILLAHAAGRPMPVAARAAHAILRGLLADLTVDGAWK</sequence>
<dbReference type="SUPFAM" id="SSF46785">
    <property type="entry name" value="Winged helix' DNA-binding domain"/>
    <property type="match status" value="1"/>
</dbReference>
<organism evidence="7 8">
    <name type="scientific">Azospirillum griseum</name>
    <dbReference type="NCBI Taxonomy" id="2496639"/>
    <lineage>
        <taxon>Bacteria</taxon>
        <taxon>Pseudomonadati</taxon>
        <taxon>Pseudomonadota</taxon>
        <taxon>Alphaproteobacteria</taxon>
        <taxon>Rhodospirillales</taxon>
        <taxon>Azospirillaceae</taxon>
        <taxon>Azospirillum</taxon>
    </lineage>
</organism>
<keyword evidence="3" id="KW-0238">DNA-binding</keyword>
<keyword evidence="8" id="KW-1185">Reference proteome</keyword>
<dbReference type="RefSeq" id="WP_126612979.1">
    <property type="nucleotide sequence ID" value="NZ_JBHUCY010000004.1"/>
</dbReference>
<evidence type="ECO:0000256" key="1">
    <source>
        <dbReference type="ARBA" id="ARBA00009437"/>
    </source>
</evidence>
<evidence type="ECO:0000256" key="3">
    <source>
        <dbReference type="ARBA" id="ARBA00023125"/>
    </source>
</evidence>
<dbReference type="SUPFAM" id="SSF53850">
    <property type="entry name" value="Periplasmic binding protein-like II"/>
    <property type="match status" value="1"/>
</dbReference>
<comment type="similarity">
    <text evidence="1">Belongs to the LysR transcriptional regulatory family.</text>
</comment>
<dbReference type="Pfam" id="PF03466">
    <property type="entry name" value="LysR_substrate"/>
    <property type="match status" value="1"/>
</dbReference>
<dbReference type="GO" id="GO:0003700">
    <property type="term" value="F:DNA-binding transcription factor activity"/>
    <property type="evidence" value="ECO:0007669"/>
    <property type="project" value="InterPro"/>
</dbReference>
<evidence type="ECO:0000313" key="7">
    <source>
        <dbReference type="EMBL" id="RTR23065.1"/>
    </source>
</evidence>
<protein>
    <submittedName>
        <fullName evidence="7">LysR family transcriptional regulator</fullName>
    </submittedName>
</protein>
<evidence type="ECO:0000256" key="2">
    <source>
        <dbReference type="ARBA" id="ARBA00023015"/>
    </source>
</evidence>
<dbReference type="InterPro" id="IPR036388">
    <property type="entry name" value="WH-like_DNA-bd_sf"/>
</dbReference>
<evidence type="ECO:0000313" key="8">
    <source>
        <dbReference type="Proteomes" id="UP000277007"/>
    </source>
</evidence>
<gene>
    <name evidence="7" type="ORF">EJ903_05740</name>
</gene>
<feature type="domain" description="HTH lysR-type" evidence="6">
    <location>
        <begin position="1"/>
        <end position="58"/>
    </location>
</feature>
<dbReference type="Proteomes" id="UP000277007">
    <property type="component" value="Unassembled WGS sequence"/>
</dbReference>
<dbReference type="PROSITE" id="PS50931">
    <property type="entry name" value="HTH_LYSR"/>
    <property type="match status" value="1"/>
</dbReference>
<keyword evidence="5" id="KW-0804">Transcription</keyword>
<dbReference type="FunFam" id="1.10.10.10:FF:000001">
    <property type="entry name" value="LysR family transcriptional regulator"/>
    <property type="match status" value="1"/>
</dbReference>
<keyword evidence="4" id="KW-0010">Activator</keyword>
<dbReference type="InterPro" id="IPR000847">
    <property type="entry name" value="LysR_HTH_N"/>
</dbReference>
<evidence type="ECO:0000256" key="4">
    <source>
        <dbReference type="ARBA" id="ARBA00023159"/>
    </source>
</evidence>
<proteinExistence type="inferred from homology"/>
<dbReference type="Gene3D" id="1.10.10.10">
    <property type="entry name" value="Winged helix-like DNA-binding domain superfamily/Winged helix DNA-binding domain"/>
    <property type="match status" value="1"/>
</dbReference>
<dbReference type="AlphaFoldDB" id="A0A3S0K771"/>
<dbReference type="Gene3D" id="3.40.190.290">
    <property type="match status" value="1"/>
</dbReference>
<evidence type="ECO:0000259" key="6">
    <source>
        <dbReference type="PROSITE" id="PS50931"/>
    </source>
</evidence>
<dbReference type="EMBL" id="RXMA01000003">
    <property type="protein sequence ID" value="RTR23065.1"/>
    <property type="molecule type" value="Genomic_DNA"/>
</dbReference>
<evidence type="ECO:0000256" key="5">
    <source>
        <dbReference type="ARBA" id="ARBA00023163"/>
    </source>
</evidence>
<dbReference type="GO" id="GO:2000142">
    <property type="term" value="P:regulation of DNA-templated transcription initiation"/>
    <property type="evidence" value="ECO:0007669"/>
    <property type="project" value="TreeGrafter"/>
</dbReference>
<name>A0A3S0K771_9PROT</name>
<dbReference type="PRINTS" id="PR00039">
    <property type="entry name" value="HTHLYSR"/>
</dbReference>
<keyword evidence="2" id="KW-0805">Transcription regulation</keyword>
<dbReference type="Pfam" id="PF00126">
    <property type="entry name" value="HTH_1"/>
    <property type="match status" value="1"/>
</dbReference>